<keyword evidence="1" id="KW-0326">Glycosidase</keyword>
<dbReference type="PROSITE" id="PS00653">
    <property type="entry name" value="GLYCOSYL_HYDROL_F1_2"/>
    <property type="match status" value="1"/>
</dbReference>
<dbReference type="Pfam" id="PF00232">
    <property type="entry name" value="Glyco_hydro_1"/>
    <property type="match status" value="2"/>
</dbReference>
<dbReference type="InterPro" id="IPR017853">
    <property type="entry name" value="GH"/>
</dbReference>
<evidence type="ECO:0000313" key="3">
    <source>
        <dbReference type="EMBL" id="HIU02390.1"/>
    </source>
</evidence>
<dbReference type="InterPro" id="IPR001360">
    <property type="entry name" value="Glyco_hydro_1"/>
</dbReference>
<dbReference type="PANTHER" id="PTHR10353:SF122">
    <property type="entry name" value="6-PHOSPHO-BETA-GLUCOSIDASE ASCB-RELATED"/>
    <property type="match status" value="1"/>
</dbReference>
<dbReference type="EMBL" id="DVLT01000027">
    <property type="protein sequence ID" value="HIU02390.1"/>
    <property type="molecule type" value="Genomic_DNA"/>
</dbReference>
<dbReference type="GO" id="GO:0008422">
    <property type="term" value="F:beta-glucosidase activity"/>
    <property type="evidence" value="ECO:0007669"/>
    <property type="project" value="TreeGrafter"/>
</dbReference>
<dbReference type="PRINTS" id="PR00131">
    <property type="entry name" value="GLHYDRLASE1"/>
</dbReference>
<dbReference type="GO" id="GO:0005829">
    <property type="term" value="C:cytosol"/>
    <property type="evidence" value="ECO:0007669"/>
    <property type="project" value="TreeGrafter"/>
</dbReference>
<dbReference type="InterPro" id="IPR033132">
    <property type="entry name" value="GH_1_N_CS"/>
</dbReference>
<name>A0A9D1KXE4_9FIRM</name>
<proteinExistence type="inferred from homology"/>
<evidence type="ECO:0000256" key="2">
    <source>
        <dbReference type="RuleBase" id="RU003690"/>
    </source>
</evidence>
<protein>
    <submittedName>
        <fullName evidence="3">Family 1 glycosylhydrolase</fullName>
    </submittedName>
</protein>
<accession>A0A9D1KXE4</accession>
<gene>
    <name evidence="3" type="ORF">IAB63_03960</name>
</gene>
<dbReference type="Proteomes" id="UP000824164">
    <property type="component" value="Unassembled WGS sequence"/>
</dbReference>
<evidence type="ECO:0000313" key="4">
    <source>
        <dbReference type="Proteomes" id="UP000824164"/>
    </source>
</evidence>
<dbReference type="PANTHER" id="PTHR10353">
    <property type="entry name" value="GLYCOSYL HYDROLASE"/>
    <property type="match status" value="1"/>
</dbReference>
<dbReference type="Gene3D" id="3.20.20.80">
    <property type="entry name" value="Glycosidases"/>
    <property type="match status" value="1"/>
</dbReference>
<comment type="similarity">
    <text evidence="2">Belongs to the glycosyl hydrolase 1 family.</text>
</comment>
<dbReference type="GO" id="GO:0016052">
    <property type="term" value="P:carbohydrate catabolic process"/>
    <property type="evidence" value="ECO:0007669"/>
    <property type="project" value="TreeGrafter"/>
</dbReference>
<sequence>MGFRKDFLWGGATAANQYEGGWNEGGRGPANTDVMTRGSKDRARGVTYILPDGSHHQTESITVKNLPEGARFAVLEDGDYPNHKAVDFYHHYKEDIALMGEMGFKTYRMSISWARIYPTGMEETPNEEGLGFYDAVFDELHKYGIEPMVTLHHFEVPLGLCNAWGGWADRRTVDCFVRFCRTVFERYKNKVTYWLTFNEINNIPIGFLSSGISTDDPAVIMQAAHHQFVASAMAVRIGHEIDPTFKIGCMLAASRTSIYPATCRPEDVQQAWEKAGQHYFFTDVQCRGYYPSYQLKYFERKGIHIHMEEGDEQILRDGTVDFIGMSYYRTMITETVPAEGSDPLLLGAINPYLKATEWGIAIDPLGFRITLHNMYDRYQLPIMIVENGIGAADTVEVDGRIHDDYRIDFFRDHIQAMKDAVELDGVDVMGYTAWGPIDLISAGTGEMRKRYGFVYVDMDDQGNGTLKRSKKDSFKWYQKVIASNGEDLG</sequence>
<evidence type="ECO:0000256" key="1">
    <source>
        <dbReference type="ARBA" id="ARBA00023295"/>
    </source>
</evidence>
<keyword evidence="1" id="KW-0378">Hydrolase</keyword>
<organism evidence="3 4">
    <name type="scientific">Candidatus Onthocola gallistercoris</name>
    <dbReference type="NCBI Taxonomy" id="2840876"/>
    <lineage>
        <taxon>Bacteria</taxon>
        <taxon>Bacillati</taxon>
        <taxon>Bacillota</taxon>
        <taxon>Bacilli</taxon>
        <taxon>Candidatus Onthocola</taxon>
    </lineage>
</organism>
<dbReference type="AlphaFoldDB" id="A0A9D1KXE4"/>
<dbReference type="SUPFAM" id="SSF51445">
    <property type="entry name" value="(Trans)glycosidases"/>
    <property type="match status" value="1"/>
</dbReference>
<reference evidence="3" key="1">
    <citation type="submission" date="2020-10" db="EMBL/GenBank/DDBJ databases">
        <authorList>
            <person name="Gilroy R."/>
        </authorList>
    </citation>
    <scope>NUCLEOTIDE SEQUENCE</scope>
    <source>
        <strain evidence="3">CHK187-14744</strain>
    </source>
</reference>
<reference evidence="3" key="2">
    <citation type="journal article" date="2021" name="PeerJ">
        <title>Extensive microbial diversity within the chicken gut microbiome revealed by metagenomics and culture.</title>
        <authorList>
            <person name="Gilroy R."/>
            <person name="Ravi A."/>
            <person name="Getino M."/>
            <person name="Pursley I."/>
            <person name="Horton D.L."/>
            <person name="Alikhan N.F."/>
            <person name="Baker D."/>
            <person name="Gharbi K."/>
            <person name="Hall N."/>
            <person name="Watson M."/>
            <person name="Adriaenssens E.M."/>
            <person name="Foster-Nyarko E."/>
            <person name="Jarju S."/>
            <person name="Secka A."/>
            <person name="Antonio M."/>
            <person name="Oren A."/>
            <person name="Chaudhuri R.R."/>
            <person name="La Ragione R."/>
            <person name="Hildebrand F."/>
            <person name="Pallen M.J."/>
        </authorList>
    </citation>
    <scope>NUCLEOTIDE SEQUENCE</scope>
    <source>
        <strain evidence="3">CHK187-14744</strain>
    </source>
</reference>
<comment type="caution">
    <text evidence="3">The sequence shown here is derived from an EMBL/GenBank/DDBJ whole genome shotgun (WGS) entry which is preliminary data.</text>
</comment>